<dbReference type="RefSeq" id="WP_251942552.1">
    <property type="nucleotide sequence ID" value="NZ_CP128355.1"/>
</dbReference>
<reference evidence="8 9" key="1">
    <citation type="journal article" date="2024" name="Pathogens">
        <title>Staphylococcus hsinchuensis sp. nov., Isolated from Soymilk.</title>
        <authorList>
            <person name="Wang Y.T."/>
            <person name="Lin Y.C."/>
            <person name="Hsieh Y.H."/>
            <person name="Lin Y.T."/>
            <person name="Hamada M."/>
            <person name="Chen C.C."/>
            <person name="Liou J.S."/>
            <person name="Lee A.Y."/>
            <person name="Zhang W.L."/>
            <person name="Chen Y.T."/>
            <person name="Huang C.H."/>
        </authorList>
    </citation>
    <scope>NUCLEOTIDE SEQUENCE [LARGE SCALE GENOMIC DNA]</scope>
    <source>
        <strain evidence="8 9">H164</strain>
    </source>
</reference>
<gene>
    <name evidence="8" type="ORF">QQM35_01035</name>
</gene>
<evidence type="ECO:0000256" key="2">
    <source>
        <dbReference type="ARBA" id="ARBA00023015"/>
    </source>
</evidence>
<organism evidence="8 9">
    <name type="scientific">Staphylococcus hsinchuensis</name>
    <dbReference type="NCBI Taxonomy" id="3051183"/>
    <lineage>
        <taxon>Bacteria</taxon>
        <taxon>Bacillati</taxon>
        <taxon>Bacillota</taxon>
        <taxon>Bacilli</taxon>
        <taxon>Bacillales</taxon>
        <taxon>Staphylococcaceae</taxon>
        <taxon>Staphylococcus</taxon>
    </lineage>
</organism>
<dbReference type="Pfam" id="PF22381">
    <property type="entry name" value="Staph_reg_Sar_Rot"/>
    <property type="match status" value="1"/>
</dbReference>
<evidence type="ECO:0000256" key="5">
    <source>
        <dbReference type="ARBA" id="ARBA00023159"/>
    </source>
</evidence>
<dbReference type="InterPro" id="IPR036390">
    <property type="entry name" value="WH_DNA-bd_sf"/>
</dbReference>
<evidence type="ECO:0000259" key="7">
    <source>
        <dbReference type="SMART" id="SM00347"/>
    </source>
</evidence>
<evidence type="ECO:0000256" key="6">
    <source>
        <dbReference type="ARBA" id="ARBA00023163"/>
    </source>
</evidence>
<dbReference type="InterPro" id="IPR055166">
    <property type="entry name" value="Transc_reg_Sar_Rot_HTH"/>
</dbReference>
<dbReference type="PANTHER" id="PTHR33164:SF56">
    <property type="entry name" value="HTH-TYPE TRANSCRIPTIONAL REGULATOR MHQR"/>
    <property type="match status" value="1"/>
</dbReference>
<keyword evidence="6" id="KW-0804">Transcription</keyword>
<dbReference type="InterPro" id="IPR010166">
    <property type="entry name" value="SarA/Rot_dom"/>
</dbReference>
<dbReference type="PANTHER" id="PTHR33164">
    <property type="entry name" value="TRANSCRIPTIONAL REGULATOR, MARR FAMILY"/>
    <property type="match status" value="1"/>
</dbReference>
<feature type="domain" description="HTH marR-type" evidence="7">
    <location>
        <begin position="25"/>
        <end position="118"/>
    </location>
</feature>
<dbReference type="InterPro" id="IPR000835">
    <property type="entry name" value="HTH_MarR-typ"/>
</dbReference>
<dbReference type="Proteomes" id="UP001436297">
    <property type="component" value="Chromosome"/>
</dbReference>
<dbReference type="EMBL" id="CP128355">
    <property type="protein sequence ID" value="XAF70733.1"/>
    <property type="molecule type" value="Genomic_DNA"/>
</dbReference>
<sequence length="118" mass="14132">MKRNNFETLNDLITVFQQGKQFFKLSKNEYKLNYEEIFILNYIYQTEDNNITAKTIAEYSGLKPYYLTKALQKLIKMDYLSKTRSDLDERAVVVNVSNEQRKRIEQTIESLQMQLQKM</sequence>
<protein>
    <submittedName>
        <fullName evidence="8">MarR family transcriptional regulator</fullName>
    </submittedName>
</protein>
<keyword evidence="2" id="KW-0805">Transcription regulation</keyword>
<dbReference type="SUPFAM" id="SSF46785">
    <property type="entry name" value="Winged helix' DNA-binding domain"/>
    <property type="match status" value="1"/>
</dbReference>
<evidence type="ECO:0000256" key="1">
    <source>
        <dbReference type="ARBA" id="ARBA00022491"/>
    </source>
</evidence>
<dbReference type="Gene3D" id="1.10.10.10">
    <property type="entry name" value="Winged helix-like DNA-binding domain superfamily/Winged helix DNA-binding domain"/>
    <property type="match status" value="1"/>
</dbReference>
<keyword evidence="1" id="KW-0678">Repressor</keyword>
<evidence type="ECO:0000313" key="8">
    <source>
        <dbReference type="EMBL" id="XAF70733.1"/>
    </source>
</evidence>
<keyword evidence="5" id="KW-0010">Activator</keyword>
<evidence type="ECO:0000256" key="4">
    <source>
        <dbReference type="ARBA" id="ARBA00023125"/>
    </source>
</evidence>
<evidence type="ECO:0000256" key="3">
    <source>
        <dbReference type="ARBA" id="ARBA00023026"/>
    </source>
</evidence>
<dbReference type="NCBIfam" id="TIGR01889">
    <property type="entry name" value="Staph_reg_Sar"/>
    <property type="match status" value="1"/>
</dbReference>
<evidence type="ECO:0000313" key="9">
    <source>
        <dbReference type="Proteomes" id="UP001436297"/>
    </source>
</evidence>
<dbReference type="SMART" id="SM00347">
    <property type="entry name" value="HTH_MARR"/>
    <property type="match status" value="1"/>
</dbReference>
<proteinExistence type="predicted"/>
<dbReference type="InterPro" id="IPR036388">
    <property type="entry name" value="WH-like_DNA-bd_sf"/>
</dbReference>
<name>A0ABZ3EDQ3_9STAP</name>
<keyword evidence="3" id="KW-0843">Virulence</keyword>
<accession>A0ABZ3EDQ3</accession>
<keyword evidence="4" id="KW-0238">DNA-binding</keyword>
<dbReference type="InterPro" id="IPR039422">
    <property type="entry name" value="MarR/SlyA-like"/>
</dbReference>
<keyword evidence="9" id="KW-1185">Reference proteome</keyword>